<dbReference type="STRING" id="694429.Pyrfu_1796"/>
<dbReference type="InterPro" id="IPR045406">
    <property type="entry name" value="DUF6513"/>
</dbReference>
<dbReference type="KEGG" id="pfm:Pyrfu_1796"/>
<name>G0ECT0_PYRF1</name>
<dbReference type="OrthoDB" id="70327at2157"/>
<sequence length="523" mass="56432">MRIVLVTGRLASGAVKRVAEKLRAMGFDVFVEVADVDVASLVPPLFVESVARRYGRGTLVILPPYARVDFEKLWRETGVVVVRGPVDPRLLPEVLPRVDLSALRPGDRLDAVTSVGPRVDWNAEPYAVLRCGLAFYRRPPPVVLLREVMADSIAGYQPMGEAHGVVVGFTRGVTRAEAHTILENASGRFTCWGVDADNDDVILDAVDLGASVVLSVYPGREELLHSLPRGVAVVLIPSGIGEPLPPPRERVERLSRLALDVLDAGLVPVLDPLLAPPCMGLLDSLMAYREASSLGYPLLAGLGNVYELLDADTTGVLALLSVLLVEAGVSVFLVTGESWKARHAPLEAPIAALMASVACHEKRPPKDLGVDLLVAREKRPAPLDPPGWRPGITRDAESVERIPFQRDPAGDNLVEAHPDGRIRVLHKWSDGRVEALEGRDPYALYRAAISLGYVTRLDHAAWLGFEIGVAYALLRLGRTYSTLGGVPRGVTPEDARRALGVLSVNPASHQRGPRGGARPPRTP</sequence>
<gene>
    <name evidence="3" type="ordered locus">Pyrfu_1796</name>
</gene>
<feature type="domain" description="DUF6513" evidence="2">
    <location>
        <begin position="3"/>
        <end position="85"/>
    </location>
</feature>
<dbReference type="SUPFAM" id="SSF51717">
    <property type="entry name" value="Dihydropteroate synthetase-like"/>
    <property type="match status" value="1"/>
</dbReference>
<reference evidence="3 4" key="1">
    <citation type="journal article" date="2011" name="Stand. Genomic Sci.">
        <title>Complete genome sequence of the hyperthermophilic chemolithoautotroph Pyrolobus fumarii type strain (1A).</title>
        <authorList>
            <person name="Anderson I."/>
            <person name="Goker M."/>
            <person name="Nolan M."/>
            <person name="Lucas S."/>
            <person name="Hammon N."/>
            <person name="Deshpande S."/>
            <person name="Cheng J.F."/>
            <person name="Tapia R."/>
            <person name="Han C."/>
            <person name="Goodwin L."/>
            <person name="Pitluck S."/>
            <person name="Huntemann M."/>
            <person name="Liolios K."/>
            <person name="Ivanova N."/>
            <person name="Pagani I."/>
            <person name="Mavromatis K."/>
            <person name="Ovchinikova G."/>
            <person name="Pati A."/>
            <person name="Chen A."/>
            <person name="Palaniappan K."/>
            <person name="Land M."/>
            <person name="Hauser L."/>
            <person name="Brambilla E.M."/>
            <person name="Huber H."/>
            <person name="Yasawong M."/>
            <person name="Rohde M."/>
            <person name="Spring S."/>
            <person name="Abt B."/>
            <person name="Sikorski J."/>
            <person name="Wirth R."/>
            <person name="Detter J.C."/>
            <person name="Woyke T."/>
            <person name="Bristow J."/>
            <person name="Eisen J.A."/>
            <person name="Markowitz V."/>
            <person name="Hugenholtz P."/>
            <person name="Kyrpides N.C."/>
            <person name="Klenk H.P."/>
            <person name="Lapidus A."/>
        </authorList>
    </citation>
    <scope>NUCLEOTIDE SEQUENCE [LARGE SCALE GENOMIC DNA]</scope>
    <source>
        <strain evidence="4">DSM 11204 / 1A</strain>
    </source>
</reference>
<dbReference type="InterPro" id="IPR011005">
    <property type="entry name" value="Dihydropteroate_synth-like_sf"/>
</dbReference>
<accession>G0ECT0</accession>
<dbReference type="eggNOG" id="arCOG01978">
    <property type="taxonomic scope" value="Archaea"/>
</dbReference>
<dbReference type="Proteomes" id="UP000001037">
    <property type="component" value="Chromosome"/>
</dbReference>
<dbReference type="HOGENOM" id="CLU_041129_0_0_2"/>
<protein>
    <recommendedName>
        <fullName evidence="2">DUF6513 domain-containing protein</fullName>
    </recommendedName>
</protein>
<evidence type="ECO:0000259" key="2">
    <source>
        <dbReference type="Pfam" id="PF20123"/>
    </source>
</evidence>
<keyword evidence="4" id="KW-1185">Reference proteome</keyword>
<dbReference type="InParanoid" id="G0ECT0"/>
<proteinExistence type="predicted"/>
<organism evidence="3 4">
    <name type="scientific">Pyrolobus fumarii (strain DSM 11204 / 1A)</name>
    <dbReference type="NCBI Taxonomy" id="694429"/>
    <lineage>
        <taxon>Archaea</taxon>
        <taxon>Thermoproteota</taxon>
        <taxon>Thermoprotei</taxon>
        <taxon>Desulfurococcales</taxon>
        <taxon>Pyrodictiaceae</taxon>
        <taxon>Pyrolobus</taxon>
    </lineage>
</organism>
<evidence type="ECO:0000313" key="3">
    <source>
        <dbReference type="EMBL" id="AEM39650.1"/>
    </source>
</evidence>
<dbReference type="AlphaFoldDB" id="G0ECT0"/>
<feature type="region of interest" description="Disordered" evidence="1">
    <location>
        <begin position="503"/>
        <end position="523"/>
    </location>
</feature>
<dbReference type="Pfam" id="PF20123">
    <property type="entry name" value="DUF6513"/>
    <property type="match status" value="1"/>
</dbReference>
<dbReference type="EMBL" id="CP002838">
    <property type="protein sequence ID" value="AEM39650.1"/>
    <property type="molecule type" value="Genomic_DNA"/>
</dbReference>
<evidence type="ECO:0000313" key="4">
    <source>
        <dbReference type="Proteomes" id="UP000001037"/>
    </source>
</evidence>
<evidence type="ECO:0000256" key="1">
    <source>
        <dbReference type="SAM" id="MobiDB-lite"/>
    </source>
</evidence>